<dbReference type="InterPro" id="IPR051019">
    <property type="entry name" value="VLCFA-Steroid_DH"/>
</dbReference>
<dbReference type="InterPro" id="IPR036291">
    <property type="entry name" value="NAD(P)-bd_dom_sf"/>
</dbReference>
<dbReference type="Pfam" id="PF00106">
    <property type="entry name" value="adh_short"/>
    <property type="match status" value="1"/>
</dbReference>
<dbReference type="Proteomes" id="UP001186944">
    <property type="component" value="Unassembled WGS sequence"/>
</dbReference>
<evidence type="ECO:0000256" key="3">
    <source>
        <dbReference type="ARBA" id="ARBA00023002"/>
    </source>
</evidence>
<keyword evidence="7" id="KW-1185">Reference proteome</keyword>
<dbReference type="Gene3D" id="3.40.50.720">
    <property type="entry name" value="NAD(P)-binding Rossmann-like Domain"/>
    <property type="match status" value="1"/>
</dbReference>
<dbReference type="PIRSF" id="PIRSF000126">
    <property type="entry name" value="11-beta-HSD1"/>
    <property type="match status" value="1"/>
</dbReference>
<proteinExistence type="inferred from homology"/>
<keyword evidence="3" id="KW-0560">Oxidoreductase</keyword>
<keyword evidence="5" id="KW-0472">Membrane</keyword>
<feature type="transmembrane region" description="Helical" evidence="5">
    <location>
        <begin position="16"/>
        <end position="37"/>
    </location>
</feature>
<protein>
    <submittedName>
        <fullName evidence="6">Uncharacterized protein</fullName>
    </submittedName>
</protein>
<evidence type="ECO:0000256" key="1">
    <source>
        <dbReference type="ARBA" id="ARBA00006484"/>
    </source>
</evidence>
<keyword evidence="2" id="KW-0521">NADP</keyword>
<keyword evidence="5" id="KW-1133">Transmembrane helix</keyword>
<comment type="similarity">
    <text evidence="1 4">Belongs to the short-chain dehydrogenases/reductases (SDR) family.</text>
</comment>
<accession>A0AA88YCG9</accession>
<dbReference type="EMBL" id="VSWD01000005">
    <property type="protein sequence ID" value="KAK3102133.1"/>
    <property type="molecule type" value="Genomic_DNA"/>
</dbReference>
<dbReference type="CDD" id="cd05356">
    <property type="entry name" value="17beta-HSD1_like_SDR_c"/>
    <property type="match status" value="1"/>
</dbReference>
<evidence type="ECO:0000256" key="2">
    <source>
        <dbReference type="ARBA" id="ARBA00022857"/>
    </source>
</evidence>
<gene>
    <name evidence="6" type="ORF">FSP39_009066</name>
</gene>
<name>A0AA88YCG9_PINIB</name>
<evidence type="ECO:0000256" key="4">
    <source>
        <dbReference type="RuleBase" id="RU000363"/>
    </source>
</evidence>
<reference evidence="6" key="1">
    <citation type="submission" date="2019-08" db="EMBL/GenBank/DDBJ databases">
        <title>The improved chromosome-level genome for the pearl oyster Pinctada fucata martensii using PacBio sequencing and Hi-C.</title>
        <authorList>
            <person name="Zheng Z."/>
        </authorList>
    </citation>
    <scope>NUCLEOTIDE SEQUENCE</scope>
    <source>
        <strain evidence="6">ZZ-2019</strain>
        <tissue evidence="6">Adductor muscle</tissue>
    </source>
</reference>
<dbReference type="GO" id="GO:0016491">
    <property type="term" value="F:oxidoreductase activity"/>
    <property type="evidence" value="ECO:0007669"/>
    <property type="project" value="UniProtKB-KW"/>
</dbReference>
<dbReference type="PRINTS" id="PR00080">
    <property type="entry name" value="SDRFAMILY"/>
</dbReference>
<dbReference type="AlphaFoldDB" id="A0AA88YCG9"/>
<evidence type="ECO:0000313" key="7">
    <source>
        <dbReference type="Proteomes" id="UP001186944"/>
    </source>
</evidence>
<dbReference type="PRINTS" id="PR00081">
    <property type="entry name" value="GDHRDH"/>
</dbReference>
<dbReference type="GO" id="GO:0005783">
    <property type="term" value="C:endoplasmic reticulum"/>
    <property type="evidence" value="ECO:0007669"/>
    <property type="project" value="TreeGrafter"/>
</dbReference>
<organism evidence="6 7">
    <name type="scientific">Pinctada imbricata</name>
    <name type="common">Atlantic pearl-oyster</name>
    <name type="synonym">Pinctada martensii</name>
    <dbReference type="NCBI Taxonomy" id="66713"/>
    <lineage>
        <taxon>Eukaryota</taxon>
        <taxon>Metazoa</taxon>
        <taxon>Spiralia</taxon>
        <taxon>Lophotrochozoa</taxon>
        <taxon>Mollusca</taxon>
        <taxon>Bivalvia</taxon>
        <taxon>Autobranchia</taxon>
        <taxon>Pteriomorphia</taxon>
        <taxon>Pterioida</taxon>
        <taxon>Pterioidea</taxon>
        <taxon>Pteriidae</taxon>
        <taxon>Pinctada</taxon>
    </lineage>
</organism>
<sequence length="310" mass="34099">MATSMVKNMLGSYSDYFAALGAVAFSYLALKFACALLRGLKQFFLARTLGLSANIKKFGSWAVVTGSTDGIGKAYAEQLAKMGLKIVLISRSEDKLQNVAKEIGSKYSVETKIIAADYGRPDIYGKIQQQLNDLDIAILVNNVGMSFEYPSFFLELPDRDNMTSIVLPGMVERRKGAILNIASEAGCMPTPLLSVYSACKSYVVYLSEALNTEYKSKGIYVQTVCPCFVATKMSKIRKGNVFAPYPDTYVKSALGTVGVVSSTNGYWAHALQVWLTHLLPDCISKPMTFSVLNGARKRYIKKKARQQKTE</sequence>
<evidence type="ECO:0000256" key="5">
    <source>
        <dbReference type="SAM" id="Phobius"/>
    </source>
</evidence>
<keyword evidence="5" id="KW-0812">Transmembrane</keyword>
<evidence type="ECO:0000313" key="6">
    <source>
        <dbReference type="EMBL" id="KAK3102133.1"/>
    </source>
</evidence>
<dbReference type="PANTHER" id="PTHR43899">
    <property type="entry name" value="RH59310P"/>
    <property type="match status" value="1"/>
</dbReference>
<comment type="caution">
    <text evidence="6">The sequence shown here is derived from an EMBL/GenBank/DDBJ whole genome shotgun (WGS) entry which is preliminary data.</text>
</comment>
<dbReference type="FunFam" id="3.40.50.720:FF:000137">
    <property type="entry name" value="Hydroxysteroid (17-beta) dehydrogenase 3"/>
    <property type="match status" value="1"/>
</dbReference>
<dbReference type="PANTHER" id="PTHR43899:SF13">
    <property type="entry name" value="RH59310P"/>
    <property type="match status" value="1"/>
</dbReference>
<dbReference type="SUPFAM" id="SSF51735">
    <property type="entry name" value="NAD(P)-binding Rossmann-fold domains"/>
    <property type="match status" value="1"/>
</dbReference>
<dbReference type="InterPro" id="IPR002347">
    <property type="entry name" value="SDR_fam"/>
</dbReference>